<accession>A0A8J5GZT0</accession>
<comment type="similarity">
    <text evidence="4">Belongs to the peroxidase family. Ascorbate peroxidase subfamily.</text>
</comment>
<evidence type="ECO:0000256" key="8">
    <source>
        <dbReference type="ARBA" id="ARBA00022617"/>
    </source>
</evidence>
<evidence type="ECO:0000313" key="23">
    <source>
        <dbReference type="EMBL" id="KAG6513621.1"/>
    </source>
</evidence>
<comment type="caution">
    <text evidence="23">The sequence shown here is derived from an EMBL/GenBank/DDBJ whole genome shotgun (WGS) entry which is preliminary data.</text>
</comment>
<feature type="domain" description="Plant heme peroxidase family profile" evidence="22">
    <location>
        <begin position="44"/>
        <end position="343"/>
    </location>
</feature>
<comment type="function">
    <text evidence="2">Removal of H(2)O(2), oxidation of toxic reductants, biosynthesis and degradation of lignin, suberization, auxin catabolism, response to environmental stresses such as wounding, pathogen attack and oxidative stress. These functions might be dependent on each isozyme/isoform in each plant tissue.</text>
</comment>
<dbReference type="EMBL" id="JACMSC010000007">
    <property type="protein sequence ID" value="KAG6513621.1"/>
    <property type="molecule type" value="Genomic_DNA"/>
</dbReference>
<feature type="binding site" evidence="19">
    <location>
        <position position="91"/>
    </location>
    <ligand>
        <name>Ca(2+)</name>
        <dbReference type="ChEBI" id="CHEBI:29108"/>
        <label>1</label>
    </ligand>
</feature>
<dbReference type="PANTHER" id="PTHR31517:SF59">
    <property type="entry name" value="PEROXIDASE"/>
    <property type="match status" value="1"/>
</dbReference>
<keyword evidence="7" id="KW-0575">Peroxidase</keyword>
<keyword evidence="10" id="KW-0732">Signal</keyword>
<evidence type="ECO:0000256" key="4">
    <source>
        <dbReference type="ARBA" id="ARBA00006873"/>
    </source>
</evidence>
<keyword evidence="12" id="KW-0560">Oxidoreductase</keyword>
<evidence type="ECO:0000256" key="17">
    <source>
        <dbReference type="PIRSR" id="PIRSR600823-1"/>
    </source>
</evidence>
<feature type="binding site" evidence="19">
    <location>
        <position position="106"/>
    </location>
    <ligand>
        <name>Ca(2+)</name>
        <dbReference type="ChEBI" id="CHEBI:29108"/>
        <label>1</label>
    </ligand>
</feature>
<keyword evidence="8" id="KW-0349">Heme</keyword>
<dbReference type="GO" id="GO:0042744">
    <property type="term" value="P:hydrogen peroxide catabolic process"/>
    <property type="evidence" value="ECO:0007669"/>
    <property type="project" value="UniProtKB-KW"/>
</dbReference>
<feature type="binding site" description="axial binding residue" evidence="19">
    <location>
        <position position="208"/>
    </location>
    <ligand>
        <name>heme b</name>
        <dbReference type="ChEBI" id="CHEBI:60344"/>
    </ligand>
    <ligandPart>
        <name>Fe</name>
        <dbReference type="ChEBI" id="CHEBI:18248"/>
    </ligandPart>
</feature>
<sequence length="362" mass="37867">MLQVLAAMATGSSASKAGAASVSGLALVVVAFVLLDAASVSHAQLQVGFYVGKCKGTDVEAVIRGVVQARFKQDPSILPALLRMQFHDCFVRGCDASILLDGQSSEKNAGANASVRGYELIDEIKAALEKACSGVVSCADIIVAATRDAVVLGGGTRYDVQTGRRDGLRSSVNDVNLPGPSIPISNAIGFFNAKKISTEDMVLLLGGHTVGITHCLFISNRLWNFNGSGGPDPSMDPALVRSLRVTCPQNGDGDNNPVNLDQNATSANVVDNSFFKQIMAKRGVLQIDQRLADDGQTRSTVAGLAAGKLDFGKRFGGAMVRMGAIEVLTGSQGEVRKSCRAVNKQSVEATLEEIVDGLLAAQ</sequence>
<evidence type="ECO:0000256" key="7">
    <source>
        <dbReference type="ARBA" id="ARBA00022559"/>
    </source>
</evidence>
<evidence type="ECO:0000256" key="16">
    <source>
        <dbReference type="ARBA" id="ARBA00023324"/>
    </source>
</evidence>
<keyword evidence="14 21" id="KW-1015">Disulfide bond</keyword>
<feature type="binding site" evidence="19">
    <location>
        <position position="93"/>
    </location>
    <ligand>
        <name>Ca(2+)</name>
        <dbReference type="ChEBI" id="CHEBI:29108"/>
        <label>1</label>
    </ligand>
</feature>
<feature type="binding site" evidence="19">
    <location>
        <position position="271"/>
    </location>
    <ligand>
        <name>Ca(2+)</name>
        <dbReference type="ChEBI" id="CHEBI:29108"/>
        <label>2</label>
    </ligand>
</feature>
<dbReference type="Proteomes" id="UP000734854">
    <property type="component" value="Unassembled WGS sequence"/>
</dbReference>
<dbReference type="InterPro" id="IPR033905">
    <property type="entry name" value="Secretory_peroxidase"/>
</dbReference>
<evidence type="ECO:0000256" key="3">
    <source>
        <dbReference type="ARBA" id="ARBA00004613"/>
    </source>
</evidence>
<evidence type="ECO:0000256" key="13">
    <source>
        <dbReference type="ARBA" id="ARBA00023004"/>
    </source>
</evidence>
<dbReference type="GO" id="GO:0020037">
    <property type="term" value="F:heme binding"/>
    <property type="evidence" value="ECO:0007669"/>
    <property type="project" value="InterPro"/>
</dbReference>
<organism evidence="23 24">
    <name type="scientific">Zingiber officinale</name>
    <name type="common">Ginger</name>
    <name type="synonym">Amomum zingiber</name>
    <dbReference type="NCBI Taxonomy" id="94328"/>
    <lineage>
        <taxon>Eukaryota</taxon>
        <taxon>Viridiplantae</taxon>
        <taxon>Streptophyta</taxon>
        <taxon>Embryophyta</taxon>
        <taxon>Tracheophyta</taxon>
        <taxon>Spermatophyta</taxon>
        <taxon>Magnoliopsida</taxon>
        <taxon>Liliopsida</taxon>
        <taxon>Zingiberales</taxon>
        <taxon>Zingiberaceae</taxon>
        <taxon>Zingiber</taxon>
    </lineage>
</organism>
<dbReference type="FunFam" id="1.10.520.10:FF:000006">
    <property type="entry name" value="Peroxidase"/>
    <property type="match status" value="1"/>
</dbReference>
<feature type="binding site" evidence="19">
    <location>
        <position position="88"/>
    </location>
    <ligand>
        <name>Ca(2+)</name>
        <dbReference type="ChEBI" id="CHEBI:29108"/>
        <label>1</label>
    </ligand>
</feature>
<dbReference type="InterPro" id="IPR000823">
    <property type="entry name" value="Peroxidase_pln"/>
</dbReference>
<feature type="binding site" evidence="18">
    <location>
        <position position="178"/>
    </location>
    <ligand>
        <name>substrate</name>
    </ligand>
</feature>
<evidence type="ECO:0000256" key="5">
    <source>
        <dbReference type="ARBA" id="ARBA00012313"/>
    </source>
</evidence>
<evidence type="ECO:0000313" key="24">
    <source>
        <dbReference type="Proteomes" id="UP000734854"/>
    </source>
</evidence>
<dbReference type="PROSITE" id="PS00435">
    <property type="entry name" value="PEROXIDASE_1"/>
    <property type="match status" value="1"/>
</dbReference>
<keyword evidence="15" id="KW-0325">Glycoprotein</keyword>
<comment type="cofactor">
    <cofactor evidence="19">
        <name>heme b</name>
        <dbReference type="ChEBI" id="CHEBI:60344"/>
    </cofactor>
    <text evidence="19">Binds 1 heme b (iron(II)-protoporphyrin IX) group per subunit.</text>
</comment>
<evidence type="ECO:0000256" key="9">
    <source>
        <dbReference type="ARBA" id="ARBA00022723"/>
    </source>
</evidence>
<dbReference type="AlphaFoldDB" id="A0A8J5GZT0"/>
<dbReference type="GO" id="GO:0005576">
    <property type="term" value="C:extracellular region"/>
    <property type="evidence" value="ECO:0007669"/>
    <property type="project" value="UniProtKB-SubCell"/>
</dbReference>
<feature type="disulfide bond" evidence="21">
    <location>
        <begin position="215"/>
        <end position="247"/>
    </location>
</feature>
<feature type="active site" description="Proton acceptor" evidence="17">
    <location>
        <position position="87"/>
    </location>
</feature>
<evidence type="ECO:0000256" key="1">
    <source>
        <dbReference type="ARBA" id="ARBA00000189"/>
    </source>
</evidence>
<keyword evidence="9 19" id="KW-0479">Metal-binding</keyword>
<evidence type="ECO:0000256" key="11">
    <source>
        <dbReference type="ARBA" id="ARBA00022837"/>
    </source>
</evidence>
<feature type="binding site" evidence="19">
    <location>
        <position position="261"/>
    </location>
    <ligand>
        <name>Ca(2+)</name>
        <dbReference type="ChEBI" id="CHEBI:29108"/>
        <label>2</label>
    </ligand>
</feature>
<dbReference type="GO" id="GO:0006979">
    <property type="term" value="P:response to oxidative stress"/>
    <property type="evidence" value="ECO:0007669"/>
    <property type="project" value="InterPro"/>
</dbReference>
<dbReference type="Pfam" id="PF00141">
    <property type="entry name" value="peroxidase"/>
    <property type="match status" value="1"/>
</dbReference>
<dbReference type="CDD" id="cd00693">
    <property type="entry name" value="secretory_peroxidase"/>
    <property type="match status" value="1"/>
</dbReference>
<evidence type="ECO:0000256" key="14">
    <source>
        <dbReference type="ARBA" id="ARBA00023157"/>
    </source>
</evidence>
<evidence type="ECO:0000259" key="22">
    <source>
        <dbReference type="PROSITE" id="PS50873"/>
    </source>
</evidence>
<dbReference type="InterPro" id="IPR019793">
    <property type="entry name" value="Peroxidases_heam-ligand_BS"/>
</dbReference>
<feature type="disulfide bond" evidence="21">
    <location>
        <begin position="138"/>
        <end position="339"/>
    </location>
</feature>
<proteinExistence type="inferred from homology"/>
<comment type="cofactor">
    <cofactor evidence="19">
        <name>Ca(2+)</name>
        <dbReference type="ChEBI" id="CHEBI:29108"/>
    </cofactor>
    <text evidence="19">Binds 2 calcium ions per subunit.</text>
</comment>
<evidence type="ECO:0000256" key="12">
    <source>
        <dbReference type="ARBA" id="ARBA00023002"/>
    </source>
</evidence>
<feature type="binding site" evidence="19">
    <location>
        <position position="95"/>
    </location>
    <ligand>
        <name>Ca(2+)</name>
        <dbReference type="ChEBI" id="CHEBI:29108"/>
        <label>1</label>
    </ligand>
</feature>
<dbReference type="InterPro" id="IPR002016">
    <property type="entry name" value="Haem_peroxidase"/>
</dbReference>
<dbReference type="PANTHER" id="PTHR31517">
    <property type="match status" value="1"/>
</dbReference>
<keyword evidence="13 19" id="KW-0408">Iron</keyword>
<reference evidence="23 24" key="1">
    <citation type="submission" date="2020-08" db="EMBL/GenBank/DDBJ databases">
        <title>Plant Genome Project.</title>
        <authorList>
            <person name="Zhang R.-G."/>
        </authorList>
    </citation>
    <scope>NUCLEOTIDE SEQUENCE [LARGE SCALE GENOMIC DNA]</scope>
    <source>
        <tissue evidence="23">Rhizome</tissue>
    </source>
</reference>
<dbReference type="PROSITE" id="PS50873">
    <property type="entry name" value="PEROXIDASE_4"/>
    <property type="match status" value="1"/>
</dbReference>
<protein>
    <recommendedName>
        <fullName evidence="5">peroxidase</fullName>
        <ecNumber evidence="5">1.11.1.7</ecNumber>
    </recommendedName>
</protein>
<evidence type="ECO:0000256" key="10">
    <source>
        <dbReference type="ARBA" id="ARBA00022729"/>
    </source>
</evidence>
<comment type="catalytic activity">
    <reaction evidence="1">
        <text>2 a phenolic donor + H2O2 = 2 a phenolic radical donor + 2 H2O</text>
        <dbReference type="Rhea" id="RHEA:56136"/>
        <dbReference type="ChEBI" id="CHEBI:15377"/>
        <dbReference type="ChEBI" id="CHEBI:16240"/>
        <dbReference type="ChEBI" id="CHEBI:139520"/>
        <dbReference type="ChEBI" id="CHEBI:139521"/>
        <dbReference type="EC" id="1.11.1.7"/>
    </reaction>
</comment>
<feature type="binding site" evidence="19">
    <location>
        <position position="97"/>
    </location>
    <ligand>
        <name>Ca(2+)</name>
        <dbReference type="ChEBI" id="CHEBI:29108"/>
        <label>1</label>
    </ligand>
</feature>
<name>A0A8J5GZT0_ZINOF</name>
<evidence type="ECO:0000256" key="20">
    <source>
        <dbReference type="PIRSR" id="PIRSR600823-4"/>
    </source>
</evidence>
<dbReference type="GO" id="GO:0046872">
    <property type="term" value="F:metal ion binding"/>
    <property type="evidence" value="ECO:0007669"/>
    <property type="project" value="UniProtKB-KW"/>
</dbReference>
<gene>
    <name evidence="23" type="ORF">ZIOFF_023953</name>
</gene>
<evidence type="ECO:0000256" key="18">
    <source>
        <dbReference type="PIRSR" id="PIRSR600823-2"/>
    </source>
</evidence>
<keyword evidence="11 19" id="KW-0106">Calcium</keyword>
<keyword evidence="6" id="KW-0964">Secreted</keyword>
<dbReference type="GO" id="GO:0140825">
    <property type="term" value="F:lactoperoxidase activity"/>
    <property type="evidence" value="ECO:0007669"/>
    <property type="project" value="UniProtKB-EC"/>
</dbReference>
<feature type="disulfide bond" evidence="21">
    <location>
        <begin position="54"/>
        <end position="132"/>
    </location>
</feature>
<evidence type="ECO:0000256" key="15">
    <source>
        <dbReference type="ARBA" id="ARBA00023180"/>
    </source>
</evidence>
<evidence type="ECO:0000256" key="6">
    <source>
        <dbReference type="ARBA" id="ARBA00022525"/>
    </source>
</evidence>
<feature type="binding site" evidence="19">
    <location>
        <position position="209"/>
    </location>
    <ligand>
        <name>Ca(2+)</name>
        <dbReference type="ChEBI" id="CHEBI:29108"/>
        <label>2</label>
    </ligand>
</feature>
<keyword evidence="24" id="KW-1185">Reference proteome</keyword>
<feature type="site" description="Transition state stabilizer" evidence="20">
    <location>
        <position position="83"/>
    </location>
</feature>
<dbReference type="FunFam" id="1.10.420.10:FF:000007">
    <property type="entry name" value="Peroxidase"/>
    <property type="match status" value="1"/>
</dbReference>
<feature type="disulfide bond" evidence="21">
    <location>
        <begin position="89"/>
        <end position="94"/>
    </location>
</feature>
<dbReference type="OrthoDB" id="2113341at2759"/>
<evidence type="ECO:0000256" key="2">
    <source>
        <dbReference type="ARBA" id="ARBA00002322"/>
    </source>
</evidence>
<comment type="subcellular location">
    <subcellularLocation>
        <location evidence="3">Secreted</location>
    </subcellularLocation>
</comment>
<dbReference type="EC" id="1.11.1.7" evidence="5"/>
<keyword evidence="16" id="KW-0376">Hydrogen peroxide</keyword>
<evidence type="ECO:0000256" key="21">
    <source>
        <dbReference type="PIRSR" id="PIRSR600823-5"/>
    </source>
</evidence>
<evidence type="ECO:0000256" key="19">
    <source>
        <dbReference type="PIRSR" id="PIRSR600823-3"/>
    </source>
</evidence>